<accession>A0ACB6ZNV8</accession>
<comment type="caution">
    <text evidence="1">The sequence shown here is derived from an EMBL/GenBank/DDBJ whole genome shotgun (WGS) entry which is preliminary data.</text>
</comment>
<gene>
    <name evidence="1" type="ORF">BDM02DRAFT_3091738</name>
</gene>
<keyword evidence="2" id="KW-1185">Reference proteome</keyword>
<dbReference type="Proteomes" id="UP000886501">
    <property type="component" value="Unassembled WGS sequence"/>
</dbReference>
<reference evidence="1" key="2">
    <citation type="journal article" date="2020" name="Nat. Commun.">
        <title>Large-scale genome sequencing of mycorrhizal fungi provides insights into the early evolution of symbiotic traits.</title>
        <authorList>
            <person name="Miyauchi S."/>
            <person name="Kiss E."/>
            <person name="Kuo A."/>
            <person name="Drula E."/>
            <person name="Kohler A."/>
            <person name="Sanchez-Garcia M."/>
            <person name="Morin E."/>
            <person name="Andreopoulos B."/>
            <person name="Barry K.W."/>
            <person name="Bonito G."/>
            <person name="Buee M."/>
            <person name="Carver A."/>
            <person name="Chen C."/>
            <person name="Cichocki N."/>
            <person name="Clum A."/>
            <person name="Culley D."/>
            <person name="Crous P.W."/>
            <person name="Fauchery L."/>
            <person name="Girlanda M."/>
            <person name="Hayes R.D."/>
            <person name="Keri Z."/>
            <person name="LaButti K."/>
            <person name="Lipzen A."/>
            <person name="Lombard V."/>
            <person name="Magnuson J."/>
            <person name="Maillard F."/>
            <person name="Murat C."/>
            <person name="Nolan M."/>
            <person name="Ohm R.A."/>
            <person name="Pangilinan J."/>
            <person name="Pereira M.F."/>
            <person name="Perotto S."/>
            <person name="Peter M."/>
            <person name="Pfister S."/>
            <person name="Riley R."/>
            <person name="Sitrit Y."/>
            <person name="Stielow J.B."/>
            <person name="Szollosi G."/>
            <person name="Zifcakova L."/>
            <person name="Stursova M."/>
            <person name="Spatafora J.W."/>
            <person name="Tedersoo L."/>
            <person name="Vaario L.M."/>
            <person name="Yamada A."/>
            <person name="Yan M."/>
            <person name="Wang P."/>
            <person name="Xu J."/>
            <person name="Bruns T."/>
            <person name="Baldrian P."/>
            <person name="Vilgalys R."/>
            <person name="Dunand C."/>
            <person name="Henrissat B."/>
            <person name="Grigoriev I.V."/>
            <person name="Hibbett D."/>
            <person name="Nagy L.G."/>
            <person name="Martin F.M."/>
        </authorList>
    </citation>
    <scope>NUCLEOTIDE SEQUENCE</scope>
    <source>
        <strain evidence="1">P2</strain>
    </source>
</reference>
<sequence length="298" mass="32884">RQLCSCTGLLPLSHIIPGRLVTREELPVNYGSFGDVWRGVYDGKHVAIKGLRTHGKDNVCEIKRVFYKEVALWKRLSHPNVVPFLGVCDSPVPLSMVSEWMPNGSVRQYVQDHPEADRLKLLLDSCHGLHFLHSHGVIHGDLKGDNILVDASGMACLGDFGLSSIASFSCTGTSAPGPHGTIRWMAPELVFPILAMDEELPSHSTKESDVYALAMVTIEVFTGLIPFHSYQRDPVVIKNIMLGERPKRPSRATELGLTDGLWDLIQSGWAQNASERPSVPTIIDSLLQVMVQRDVESS</sequence>
<name>A0ACB6ZNV8_THEGA</name>
<reference evidence="1" key="1">
    <citation type="submission" date="2019-10" db="EMBL/GenBank/DDBJ databases">
        <authorList>
            <consortium name="DOE Joint Genome Institute"/>
            <person name="Kuo A."/>
            <person name="Miyauchi S."/>
            <person name="Kiss E."/>
            <person name="Drula E."/>
            <person name="Kohler A."/>
            <person name="Sanchez-Garcia M."/>
            <person name="Andreopoulos B."/>
            <person name="Barry K.W."/>
            <person name="Bonito G."/>
            <person name="Buee M."/>
            <person name="Carver A."/>
            <person name="Chen C."/>
            <person name="Cichocki N."/>
            <person name="Clum A."/>
            <person name="Culley D."/>
            <person name="Crous P.W."/>
            <person name="Fauchery L."/>
            <person name="Girlanda M."/>
            <person name="Hayes R."/>
            <person name="Keri Z."/>
            <person name="Labutti K."/>
            <person name="Lipzen A."/>
            <person name="Lombard V."/>
            <person name="Magnuson J."/>
            <person name="Maillard F."/>
            <person name="Morin E."/>
            <person name="Murat C."/>
            <person name="Nolan M."/>
            <person name="Ohm R."/>
            <person name="Pangilinan J."/>
            <person name="Pereira M."/>
            <person name="Perotto S."/>
            <person name="Peter M."/>
            <person name="Riley R."/>
            <person name="Sitrit Y."/>
            <person name="Stielow B."/>
            <person name="Szollosi G."/>
            <person name="Zifcakova L."/>
            <person name="Stursova M."/>
            <person name="Spatafora J.W."/>
            <person name="Tedersoo L."/>
            <person name="Vaario L.-M."/>
            <person name="Yamada A."/>
            <person name="Yan M."/>
            <person name="Wang P."/>
            <person name="Xu J."/>
            <person name="Bruns T."/>
            <person name="Baldrian P."/>
            <person name="Vilgalys R."/>
            <person name="Henrissat B."/>
            <person name="Grigoriev I.V."/>
            <person name="Hibbett D."/>
            <person name="Nagy L.G."/>
            <person name="Martin F.M."/>
        </authorList>
    </citation>
    <scope>NUCLEOTIDE SEQUENCE</scope>
    <source>
        <strain evidence="1">P2</strain>
    </source>
</reference>
<proteinExistence type="predicted"/>
<evidence type="ECO:0000313" key="1">
    <source>
        <dbReference type="EMBL" id="KAF9651282.1"/>
    </source>
</evidence>
<dbReference type="EMBL" id="MU117977">
    <property type="protein sequence ID" value="KAF9651282.1"/>
    <property type="molecule type" value="Genomic_DNA"/>
</dbReference>
<organism evidence="1 2">
    <name type="scientific">Thelephora ganbajun</name>
    <name type="common">Ganba fungus</name>
    <dbReference type="NCBI Taxonomy" id="370292"/>
    <lineage>
        <taxon>Eukaryota</taxon>
        <taxon>Fungi</taxon>
        <taxon>Dikarya</taxon>
        <taxon>Basidiomycota</taxon>
        <taxon>Agaricomycotina</taxon>
        <taxon>Agaricomycetes</taxon>
        <taxon>Thelephorales</taxon>
        <taxon>Thelephoraceae</taxon>
        <taxon>Thelephora</taxon>
    </lineage>
</organism>
<feature type="non-terminal residue" evidence="1">
    <location>
        <position position="1"/>
    </location>
</feature>
<protein>
    <submittedName>
        <fullName evidence="1">Kinase-like protein</fullName>
    </submittedName>
</protein>
<evidence type="ECO:0000313" key="2">
    <source>
        <dbReference type="Proteomes" id="UP000886501"/>
    </source>
</evidence>